<organism evidence="2 3">
    <name type="scientific">Salegentibacter flavus</name>
    <dbReference type="NCBI Taxonomy" id="287099"/>
    <lineage>
        <taxon>Bacteria</taxon>
        <taxon>Pseudomonadati</taxon>
        <taxon>Bacteroidota</taxon>
        <taxon>Flavobacteriia</taxon>
        <taxon>Flavobacteriales</taxon>
        <taxon>Flavobacteriaceae</taxon>
        <taxon>Salegentibacter</taxon>
    </lineage>
</organism>
<dbReference type="Proteomes" id="UP000199153">
    <property type="component" value="Unassembled WGS sequence"/>
</dbReference>
<name>A0A1I4XIH3_9FLAO</name>
<evidence type="ECO:0000313" key="2">
    <source>
        <dbReference type="EMBL" id="SFN25059.1"/>
    </source>
</evidence>
<dbReference type="AlphaFoldDB" id="A0A1I4XIH3"/>
<feature type="chain" id="PRO_5011716619" description="Lipocalin-like domain-containing protein" evidence="1">
    <location>
        <begin position="21"/>
        <end position="157"/>
    </location>
</feature>
<evidence type="ECO:0000313" key="3">
    <source>
        <dbReference type="Proteomes" id="UP000199153"/>
    </source>
</evidence>
<accession>A0A1I4XIH3</accession>
<reference evidence="2 3" key="1">
    <citation type="submission" date="2016-10" db="EMBL/GenBank/DDBJ databases">
        <authorList>
            <person name="de Groot N.N."/>
        </authorList>
    </citation>
    <scope>NUCLEOTIDE SEQUENCE [LARGE SCALE GENOMIC DNA]</scope>
    <source>
        <strain evidence="2 3">DSM 17794</strain>
    </source>
</reference>
<dbReference type="STRING" id="287099.SAMN05660413_00036"/>
<evidence type="ECO:0000256" key="1">
    <source>
        <dbReference type="SAM" id="SignalP"/>
    </source>
</evidence>
<dbReference type="OrthoDB" id="9553603at2"/>
<evidence type="ECO:0008006" key="4">
    <source>
        <dbReference type="Google" id="ProtNLM"/>
    </source>
</evidence>
<gene>
    <name evidence="2" type="ORF">SAMN05660413_00036</name>
</gene>
<protein>
    <recommendedName>
        <fullName evidence="4">Lipocalin-like domain-containing protein</fullName>
    </recommendedName>
</protein>
<keyword evidence="1" id="KW-0732">Signal</keyword>
<feature type="signal peptide" evidence="1">
    <location>
        <begin position="1"/>
        <end position="20"/>
    </location>
</feature>
<sequence length="157" mass="18311">MKKIILSTIILLMAICQTIAQDSIQKPNEIVSFLEGKWHNYSILVSSNQAVSKQDYKETMHIKNDSTLTITAHDFKDGKDLTKEMLLIIHGDKIIMQQGDFKASGKREGNVYYLKGTFEDKEYRFRLYTMGDKYIFHNEVWADGKIEMINMSYLERE</sequence>
<dbReference type="RefSeq" id="WP_093404366.1">
    <property type="nucleotide sequence ID" value="NZ_FOVL01000001.1"/>
</dbReference>
<dbReference type="EMBL" id="FOVL01000001">
    <property type="protein sequence ID" value="SFN25059.1"/>
    <property type="molecule type" value="Genomic_DNA"/>
</dbReference>
<keyword evidence="3" id="KW-1185">Reference proteome</keyword>
<proteinExistence type="predicted"/>